<dbReference type="PANTHER" id="PTHR21022:SF19">
    <property type="entry name" value="PREPHENATE DEHYDRATASE-RELATED"/>
    <property type="match status" value="1"/>
</dbReference>
<keyword evidence="5" id="KW-0584">Phenylalanine biosynthesis</keyword>
<organism evidence="8 9">
    <name type="scientific">Coprinopsis cinerea (strain Okayama-7 / 130 / ATCC MYA-4618 / FGSC 9003)</name>
    <name type="common">Inky cap fungus</name>
    <name type="synonym">Hormographiella aspergillata</name>
    <dbReference type="NCBI Taxonomy" id="240176"/>
    <lineage>
        <taxon>Eukaryota</taxon>
        <taxon>Fungi</taxon>
        <taxon>Dikarya</taxon>
        <taxon>Basidiomycota</taxon>
        <taxon>Agaricomycotina</taxon>
        <taxon>Agaricomycetes</taxon>
        <taxon>Agaricomycetidae</taxon>
        <taxon>Agaricales</taxon>
        <taxon>Agaricineae</taxon>
        <taxon>Psathyrellaceae</taxon>
        <taxon>Coprinopsis</taxon>
    </lineage>
</organism>
<dbReference type="KEGG" id="cci:CC1G_13659"/>
<keyword evidence="9" id="KW-1185">Reference proteome</keyword>
<dbReference type="GO" id="GO:0004664">
    <property type="term" value="F:prephenate dehydratase activity"/>
    <property type="evidence" value="ECO:0007669"/>
    <property type="project" value="UniProtKB-EC"/>
</dbReference>
<evidence type="ECO:0000256" key="4">
    <source>
        <dbReference type="ARBA" id="ARBA00023141"/>
    </source>
</evidence>
<evidence type="ECO:0000256" key="5">
    <source>
        <dbReference type="ARBA" id="ARBA00023222"/>
    </source>
</evidence>
<dbReference type="PANTHER" id="PTHR21022">
    <property type="entry name" value="PREPHENATE DEHYDRATASE P PROTEIN"/>
    <property type="match status" value="1"/>
</dbReference>
<dbReference type="VEuPathDB" id="FungiDB:CC1G_13659"/>
<dbReference type="Pfam" id="PF00800">
    <property type="entry name" value="PDT"/>
    <property type="match status" value="1"/>
</dbReference>
<evidence type="ECO:0000256" key="6">
    <source>
        <dbReference type="ARBA" id="ARBA00023239"/>
    </source>
</evidence>
<dbReference type="GO" id="GO:0005737">
    <property type="term" value="C:cytoplasm"/>
    <property type="evidence" value="ECO:0007669"/>
    <property type="project" value="TreeGrafter"/>
</dbReference>
<evidence type="ECO:0000259" key="7">
    <source>
        <dbReference type="PROSITE" id="PS51171"/>
    </source>
</evidence>
<dbReference type="InterPro" id="IPR001086">
    <property type="entry name" value="Preph_deHydtase"/>
</dbReference>
<keyword evidence="3" id="KW-0028">Amino-acid biosynthesis</keyword>
<dbReference type="eggNOG" id="KOG2797">
    <property type="taxonomic scope" value="Eukaryota"/>
</dbReference>
<accession>D6RJQ4</accession>
<reference evidence="8 9" key="1">
    <citation type="journal article" date="2010" name="Proc. Natl. Acad. Sci. U.S.A.">
        <title>Insights into evolution of multicellular fungi from the assembled chromosomes of the mushroom Coprinopsis cinerea (Coprinus cinereus).</title>
        <authorList>
            <person name="Stajich J.E."/>
            <person name="Wilke S.K."/>
            <person name="Ahren D."/>
            <person name="Au C.H."/>
            <person name="Birren B.W."/>
            <person name="Borodovsky M."/>
            <person name="Burns C."/>
            <person name="Canback B."/>
            <person name="Casselton L.A."/>
            <person name="Cheng C.K."/>
            <person name="Deng J."/>
            <person name="Dietrich F.S."/>
            <person name="Fargo D.C."/>
            <person name="Farman M.L."/>
            <person name="Gathman A.C."/>
            <person name="Goldberg J."/>
            <person name="Guigo R."/>
            <person name="Hoegger P.J."/>
            <person name="Hooker J.B."/>
            <person name="Huggins A."/>
            <person name="James T.Y."/>
            <person name="Kamada T."/>
            <person name="Kilaru S."/>
            <person name="Kodira C."/>
            <person name="Kues U."/>
            <person name="Kupfer D."/>
            <person name="Kwan H.S."/>
            <person name="Lomsadze A."/>
            <person name="Li W."/>
            <person name="Lilly W.W."/>
            <person name="Ma L.J."/>
            <person name="Mackey A.J."/>
            <person name="Manning G."/>
            <person name="Martin F."/>
            <person name="Muraguchi H."/>
            <person name="Natvig D.O."/>
            <person name="Palmerini H."/>
            <person name="Ramesh M.A."/>
            <person name="Rehmeyer C.J."/>
            <person name="Roe B.A."/>
            <person name="Shenoy N."/>
            <person name="Stanke M."/>
            <person name="Ter-Hovhannisyan V."/>
            <person name="Tunlid A."/>
            <person name="Velagapudi R."/>
            <person name="Vision T.J."/>
            <person name="Zeng Q."/>
            <person name="Zolan M.E."/>
            <person name="Pukkila P.J."/>
        </authorList>
    </citation>
    <scope>NUCLEOTIDE SEQUENCE [LARGE SCALE GENOMIC DNA]</scope>
    <source>
        <strain evidence="9">Okayama-7 / 130 / ATCC MYA-4618 / FGSC 9003</strain>
    </source>
</reference>
<dbReference type="STRING" id="240176.D6RJQ4"/>
<dbReference type="GO" id="GO:0009094">
    <property type="term" value="P:L-phenylalanine biosynthetic process"/>
    <property type="evidence" value="ECO:0007669"/>
    <property type="project" value="UniProtKB-UniPathway"/>
</dbReference>
<keyword evidence="6" id="KW-0456">Lyase</keyword>
<name>D6RJQ4_COPC7</name>
<dbReference type="GeneID" id="6017299"/>
<dbReference type="Proteomes" id="UP000001861">
    <property type="component" value="Unassembled WGS sequence"/>
</dbReference>
<dbReference type="SUPFAM" id="SSF53850">
    <property type="entry name" value="Periplasmic binding protein-like II"/>
    <property type="match status" value="1"/>
</dbReference>
<dbReference type="Gene3D" id="3.40.190.10">
    <property type="entry name" value="Periplasmic binding protein-like II"/>
    <property type="match status" value="2"/>
</dbReference>
<dbReference type="RefSeq" id="XP_002912127.1">
    <property type="nucleotide sequence ID" value="XM_002912081.1"/>
</dbReference>
<gene>
    <name evidence="8" type="ORF">CC1G_13659</name>
</gene>
<sequence>MVSTGNAISDGQPLPRVAILGPFGTYSHEAADRYFGPTARYNEKLEIKDVFHALASSSADFGVVPQENTIFGSVVDTYDALRAMGRGYIVGEITLRIDHCLVARTGVRLDEIHTVLSHEQVRNYVDAIALISNQALGQCRLFIAKHLPTATTERTTSTAGAARALLDRPHGHAAICSRVCTTLFQGLEVLREAIQADSNNYTRFYVLARGPDVKLPMNRPRPSESHRTGVIRIIIRQTAANTSSSTGIQDALAMLNTSISRIDRRPLAGVPFDFVYLVEVQDEQQGQHRSVPEWKQYIETKVEEVLKAGFSVDLIGAW</sequence>
<dbReference type="FunCoup" id="D6RJQ4">
    <property type="interactions" value="288"/>
</dbReference>
<keyword evidence="4" id="KW-0057">Aromatic amino acid biosynthesis</keyword>
<evidence type="ECO:0000256" key="2">
    <source>
        <dbReference type="ARBA" id="ARBA00013147"/>
    </source>
</evidence>
<proteinExistence type="predicted"/>
<dbReference type="InParanoid" id="D6RJQ4"/>
<dbReference type="CDD" id="cd13532">
    <property type="entry name" value="PBP2_PDT_like"/>
    <property type="match status" value="1"/>
</dbReference>
<dbReference type="HOGENOM" id="CLU_035008_5_0_1"/>
<dbReference type="OrthoDB" id="983542at2759"/>
<evidence type="ECO:0000313" key="8">
    <source>
        <dbReference type="EMBL" id="EFI28633.1"/>
    </source>
</evidence>
<protein>
    <recommendedName>
        <fullName evidence="2">prephenate dehydratase</fullName>
        <ecNumber evidence="2">4.2.1.51</ecNumber>
    </recommendedName>
</protein>
<dbReference type="UniPathway" id="UPA00121">
    <property type="reaction ID" value="UER00345"/>
</dbReference>
<dbReference type="PIRSF" id="PIRSF001500">
    <property type="entry name" value="Chor_mut_pdt_Ppr"/>
    <property type="match status" value="1"/>
</dbReference>
<comment type="caution">
    <text evidence="8">The sequence shown here is derived from an EMBL/GenBank/DDBJ whole genome shotgun (WGS) entry which is preliminary data.</text>
</comment>
<dbReference type="EMBL" id="AACS02000001">
    <property type="protein sequence ID" value="EFI28633.1"/>
    <property type="molecule type" value="Genomic_DNA"/>
</dbReference>
<dbReference type="EC" id="4.2.1.51" evidence="2"/>
<dbReference type="InterPro" id="IPR008242">
    <property type="entry name" value="Chor_mutase/pphenate_deHydtase"/>
</dbReference>
<dbReference type="AlphaFoldDB" id="D6RJQ4"/>
<evidence type="ECO:0000256" key="3">
    <source>
        <dbReference type="ARBA" id="ARBA00022605"/>
    </source>
</evidence>
<evidence type="ECO:0000256" key="1">
    <source>
        <dbReference type="ARBA" id="ARBA00004741"/>
    </source>
</evidence>
<feature type="domain" description="Prephenate dehydratase" evidence="7">
    <location>
        <begin position="16"/>
        <end position="209"/>
    </location>
</feature>
<dbReference type="OMA" id="LGTYTHE"/>
<evidence type="ECO:0000313" key="9">
    <source>
        <dbReference type="Proteomes" id="UP000001861"/>
    </source>
</evidence>
<comment type="pathway">
    <text evidence="1">Amino-acid biosynthesis; L-phenylalanine biosynthesis; phenylpyruvate from prephenate: step 1/1.</text>
</comment>
<dbReference type="PROSITE" id="PS51171">
    <property type="entry name" value="PREPHENATE_DEHYDR_3"/>
    <property type="match status" value="1"/>
</dbReference>